<dbReference type="Proteomes" id="UP001519349">
    <property type="component" value="Unassembled WGS sequence"/>
</dbReference>
<gene>
    <name evidence="1" type="ORF">DHL47_10900</name>
</gene>
<evidence type="ECO:0000313" key="2">
    <source>
        <dbReference type="Proteomes" id="UP001519349"/>
    </source>
</evidence>
<accession>A0ABS5AZ03</accession>
<keyword evidence="2" id="KW-1185">Reference proteome</keyword>
<name>A0ABS5AZ03_9STRE</name>
<dbReference type="SUPFAM" id="SSF51735">
    <property type="entry name" value="NAD(P)-binding Rossmann-fold domains"/>
    <property type="match status" value="1"/>
</dbReference>
<sequence length="191" mass="19884">MATITIFGQGNMGQAIAGVFQAGGHSVDFAGKEGPRGELGQVVVLAVPYGAVAGIVTANKEALKGKIIVDISNPVNFETMDELLVPAGTSAAEELAKLLPEARIVKAFNTNFAATLASQKVAEEVPAVVELASDDEEAKGHLAAYIQAGGLQTVDAGALKRARELEAMGFLQITLAMREEISWTAGFALMK</sequence>
<organism evidence="1 2">
    <name type="scientific">Streptococcus panodentis</name>
    <dbReference type="NCBI Taxonomy" id="1581472"/>
    <lineage>
        <taxon>Bacteria</taxon>
        <taxon>Bacillati</taxon>
        <taxon>Bacillota</taxon>
        <taxon>Bacilli</taxon>
        <taxon>Lactobacillales</taxon>
        <taxon>Streptococcaceae</taxon>
        <taxon>Streptococcus</taxon>
    </lineage>
</organism>
<dbReference type="InterPro" id="IPR036291">
    <property type="entry name" value="NAD(P)-bd_dom_sf"/>
</dbReference>
<evidence type="ECO:0000313" key="1">
    <source>
        <dbReference type="EMBL" id="MBP2621812.1"/>
    </source>
</evidence>
<dbReference type="Gene3D" id="3.40.50.720">
    <property type="entry name" value="NAD(P)-binding Rossmann-like Domain"/>
    <property type="match status" value="1"/>
</dbReference>
<dbReference type="InterPro" id="IPR051267">
    <property type="entry name" value="STEAP_metalloreductase"/>
</dbReference>
<dbReference type="PANTHER" id="PTHR14239:SF10">
    <property type="entry name" value="REDUCTASE"/>
    <property type="match status" value="1"/>
</dbReference>
<dbReference type="PANTHER" id="PTHR14239">
    <property type="entry name" value="DUDULIN-RELATED"/>
    <property type="match status" value="1"/>
</dbReference>
<dbReference type="EMBL" id="QFAY01000025">
    <property type="protein sequence ID" value="MBP2621812.1"/>
    <property type="molecule type" value="Genomic_DNA"/>
</dbReference>
<dbReference type="RefSeq" id="WP_128834832.1">
    <property type="nucleotide sequence ID" value="NZ_QFAY01000025.1"/>
</dbReference>
<reference evidence="1 2" key="1">
    <citation type="submission" date="2018-05" db="EMBL/GenBank/DDBJ databases">
        <title>Draft genome sequence of Streptococcus panodentis CCUG 70867T.</title>
        <authorList>
            <person name="Salva-Serra F."/>
            <person name="Mendez V."/>
            <person name="Jaen-Luchoro D."/>
            <person name="Gonzales-Siles L."/>
            <person name="Karlsson R."/>
            <person name="Engstrom-Jakobsson H."/>
            <person name="Busquets A."/>
            <person name="Gomila M."/>
            <person name="Pineiro-Iglesias B."/>
            <person name="Bennasar-Figueras A."/>
            <person name="Seeger M."/>
            <person name="Moore E."/>
        </authorList>
    </citation>
    <scope>NUCLEOTIDE SEQUENCE [LARGE SCALE GENOMIC DNA]</scope>
    <source>
        <strain evidence="1 2">CCUG 70867</strain>
    </source>
</reference>
<proteinExistence type="predicted"/>
<protein>
    <submittedName>
        <fullName evidence="1">Diguanylate cyclase</fullName>
    </submittedName>
</protein>
<comment type="caution">
    <text evidence="1">The sequence shown here is derived from an EMBL/GenBank/DDBJ whole genome shotgun (WGS) entry which is preliminary data.</text>
</comment>